<evidence type="ECO:0000256" key="1">
    <source>
        <dbReference type="SAM" id="MobiDB-lite"/>
    </source>
</evidence>
<dbReference type="SMR" id="B4J4X5"/>
<dbReference type="InParanoid" id="B4J4X5"/>
<proteinExistence type="predicted"/>
<sequence length="392" mass="44810">MEEGEVIEEIESSDDDDCIILDPDVSNKCLDDNTNEVPPIKTLTTSNEDDNIPSCSHFEVDTKPERQLFDIWSKRSGRGFVYPGRYTPLSASNDSCIVLDDSYDNRDECSVAITDDRQHPNMSKEKLTQKQKSTNSLDDSVIIIEESFIPLPTDDKPKKPLNKKYKRWEQKKLGDQASQKKQPVENNVGMGVNPPKMYRQRMSPQLFTTTERKKLADYNSNTYNPDKETGADEPISNKRSIIIDGSNVAFGHGCSNMFSSEGIKYCVEYFQKMGHDVKAVIPLFRRNATKSTNPEILDQLHRDGKIVFTPCKNLPNQQSISYDDRFILQLAYERNAAVVSNDNYRDLIHENPAFKKIIENRVIGYSWCDNILILPKDPYGRFGPQLDEILRC</sequence>
<gene>
    <name evidence="3" type="primary">Dgri\GH20323</name>
    <name evidence="3" type="ORF">Dgri_GH20323</name>
</gene>
<dbReference type="Gene3D" id="3.40.50.11980">
    <property type="match status" value="1"/>
</dbReference>
<dbReference type="Proteomes" id="UP000001070">
    <property type="component" value="Unassembled WGS sequence"/>
</dbReference>
<dbReference type="STRING" id="7222.B4J4X5"/>
<keyword evidence="4" id="KW-1185">Reference proteome</keyword>
<dbReference type="PANTHER" id="PTHR12876:SF35">
    <property type="entry name" value="LD08718P-RELATED"/>
    <property type="match status" value="1"/>
</dbReference>
<dbReference type="GO" id="GO:0036464">
    <property type="term" value="C:cytoplasmic ribonucleoprotein granule"/>
    <property type="evidence" value="ECO:0007669"/>
    <property type="project" value="TreeGrafter"/>
</dbReference>
<dbReference type="KEGG" id="dgr:6559395"/>
<dbReference type="AlphaFoldDB" id="B4J4X5"/>
<dbReference type="CDD" id="cd18719">
    <property type="entry name" value="PIN_Zc3h12a-N4BP1-like"/>
    <property type="match status" value="1"/>
</dbReference>
<feature type="compositionally biased region" description="Polar residues" evidence="1">
    <location>
        <begin position="176"/>
        <end position="185"/>
    </location>
</feature>
<dbReference type="GO" id="GO:0004521">
    <property type="term" value="F:RNA endonuclease activity"/>
    <property type="evidence" value="ECO:0007669"/>
    <property type="project" value="TreeGrafter"/>
</dbReference>
<dbReference type="HOGENOM" id="CLU_654842_0_0_1"/>
<evidence type="ECO:0000313" key="3">
    <source>
        <dbReference type="EMBL" id="EDW01681.1"/>
    </source>
</evidence>
<dbReference type="FunCoup" id="B4J4X5">
    <property type="interactions" value="55"/>
</dbReference>
<protein>
    <submittedName>
        <fullName evidence="3">GH20323</fullName>
    </submittedName>
</protein>
<feature type="domain" description="RNase NYN" evidence="2">
    <location>
        <begin position="238"/>
        <end position="388"/>
    </location>
</feature>
<evidence type="ECO:0000313" key="4">
    <source>
        <dbReference type="Proteomes" id="UP000001070"/>
    </source>
</evidence>
<dbReference type="PhylomeDB" id="B4J4X5"/>
<dbReference type="EMBL" id="CH916367">
    <property type="protein sequence ID" value="EDW01681.1"/>
    <property type="molecule type" value="Genomic_DNA"/>
</dbReference>
<evidence type="ECO:0000259" key="2">
    <source>
        <dbReference type="Pfam" id="PF11977"/>
    </source>
</evidence>
<reference evidence="3 4" key="1">
    <citation type="journal article" date="2007" name="Nature">
        <title>Evolution of genes and genomes on the Drosophila phylogeny.</title>
        <authorList>
            <consortium name="Drosophila 12 Genomes Consortium"/>
            <person name="Clark A.G."/>
            <person name="Eisen M.B."/>
            <person name="Smith D.R."/>
            <person name="Bergman C.M."/>
            <person name="Oliver B."/>
            <person name="Markow T.A."/>
            <person name="Kaufman T.C."/>
            <person name="Kellis M."/>
            <person name="Gelbart W."/>
            <person name="Iyer V.N."/>
            <person name="Pollard D.A."/>
            <person name="Sackton T.B."/>
            <person name="Larracuente A.M."/>
            <person name="Singh N.D."/>
            <person name="Abad J.P."/>
            <person name="Abt D.N."/>
            <person name="Adryan B."/>
            <person name="Aguade M."/>
            <person name="Akashi H."/>
            <person name="Anderson W.W."/>
            <person name="Aquadro C.F."/>
            <person name="Ardell D.H."/>
            <person name="Arguello R."/>
            <person name="Artieri C.G."/>
            <person name="Barbash D.A."/>
            <person name="Barker D."/>
            <person name="Barsanti P."/>
            <person name="Batterham P."/>
            <person name="Batzoglou S."/>
            <person name="Begun D."/>
            <person name="Bhutkar A."/>
            <person name="Blanco E."/>
            <person name="Bosak S.A."/>
            <person name="Bradley R.K."/>
            <person name="Brand A.D."/>
            <person name="Brent M.R."/>
            <person name="Brooks A.N."/>
            <person name="Brown R.H."/>
            <person name="Butlin R.K."/>
            <person name="Caggese C."/>
            <person name="Calvi B.R."/>
            <person name="Bernardo de Carvalho A."/>
            <person name="Caspi A."/>
            <person name="Castrezana S."/>
            <person name="Celniker S.E."/>
            <person name="Chang J.L."/>
            <person name="Chapple C."/>
            <person name="Chatterji S."/>
            <person name="Chinwalla A."/>
            <person name="Civetta A."/>
            <person name="Clifton S.W."/>
            <person name="Comeron J.M."/>
            <person name="Costello J.C."/>
            <person name="Coyne J.A."/>
            <person name="Daub J."/>
            <person name="David R.G."/>
            <person name="Delcher A.L."/>
            <person name="Delehaunty K."/>
            <person name="Do C.B."/>
            <person name="Ebling H."/>
            <person name="Edwards K."/>
            <person name="Eickbush T."/>
            <person name="Evans J.D."/>
            <person name="Filipski A."/>
            <person name="Findeiss S."/>
            <person name="Freyhult E."/>
            <person name="Fulton L."/>
            <person name="Fulton R."/>
            <person name="Garcia A.C."/>
            <person name="Gardiner A."/>
            <person name="Garfield D.A."/>
            <person name="Garvin B.E."/>
            <person name="Gibson G."/>
            <person name="Gilbert D."/>
            <person name="Gnerre S."/>
            <person name="Godfrey J."/>
            <person name="Good R."/>
            <person name="Gotea V."/>
            <person name="Gravely B."/>
            <person name="Greenberg A.J."/>
            <person name="Griffiths-Jones S."/>
            <person name="Gross S."/>
            <person name="Guigo R."/>
            <person name="Gustafson E.A."/>
            <person name="Haerty W."/>
            <person name="Hahn M.W."/>
            <person name="Halligan D.L."/>
            <person name="Halpern A.L."/>
            <person name="Halter G.M."/>
            <person name="Han M.V."/>
            <person name="Heger A."/>
            <person name="Hillier L."/>
            <person name="Hinrichs A.S."/>
            <person name="Holmes I."/>
            <person name="Hoskins R.A."/>
            <person name="Hubisz M.J."/>
            <person name="Hultmark D."/>
            <person name="Huntley M.A."/>
            <person name="Jaffe D.B."/>
            <person name="Jagadeeshan S."/>
            <person name="Jeck W.R."/>
            <person name="Johnson J."/>
            <person name="Jones C.D."/>
            <person name="Jordan W.C."/>
            <person name="Karpen G.H."/>
            <person name="Kataoka E."/>
            <person name="Keightley P.D."/>
            <person name="Kheradpour P."/>
            <person name="Kirkness E.F."/>
            <person name="Koerich L.B."/>
            <person name="Kristiansen K."/>
            <person name="Kudrna D."/>
            <person name="Kulathinal R.J."/>
            <person name="Kumar S."/>
            <person name="Kwok R."/>
            <person name="Lander E."/>
            <person name="Langley C.H."/>
            <person name="Lapoint R."/>
            <person name="Lazzaro B.P."/>
            <person name="Lee S.J."/>
            <person name="Levesque L."/>
            <person name="Li R."/>
            <person name="Lin C.F."/>
            <person name="Lin M.F."/>
            <person name="Lindblad-Toh K."/>
            <person name="Llopart A."/>
            <person name="Long M."/>
            <person name="Low L."/>
            <person name="Lozovsky E."/>
            <person name="Lu J."/>
            <person name="Luo M."/>
            <person name="Machado C.A."/>
            <person name="Makalowski W."/>
            <person name="Marzo M."/>
            <person name="Matsuda M."/>
            <person name="Matzkin L."/>
            <person name="McAllister B."/>
            <person name="McBride C.S."/>
            <person name="McKernan B."/>
            <person name="McKernan K."/>
            <person name="Mendez-Lago M."/>
            <person name="Minx P."/>
            <person name="Mollenhauer M.U."/>
            <person name="Montooth K."/>
            <person name="Mount S.M."/>
            <person name="Mu X."/>
            <person name="Myers E."/>
            <person name="Negre B."/>
            <person name="Newfeld S."/>
            <person name="Nielsen R."/>
            <person name="Noor M.A."/>
            <person name="O'Grady P."/>
            <person name="Pachter L."/>
            <person name="Papaceit M."/>
            <person name="Parisi M.J."/>
            <person name="Parisi M."/>
            <person name="Parts L."/>
            <person name="Pedersen J.S."/>
            <person name="Pesole G."/>
            <person name="Phillippy A.M."/>
            <person name="Ponting C.P."/>
            <person name="Pop M."/>
            <person name="Porcelli D."/>
            <person name="Powell J.R."/>
            <person name="Prohaska S."/>
            <person name="Pruitt K."/>
            <person name="Puig M."/>
            <person name="Quesneville H."/>
            <person name="Ram K.R."/>
            <person name="Rand D."/>
            <person name="Rasmussen M.D."/>
            <person name="Reed L.K."/>
            <person name="Reenan R."/>
            <person name="Reily A."/>
            <person name="Remington K.A."/>
            <person name="Rieger T.T."/>
            <person name="Ritchie M.G."/>
            <person name="Robin C."/>
            <person name="Rogers Y.H."/>
            <person name="Rohde C."/>
            <person name="Rozas J."/>
            <person name="Rubenfield M.J."/>
            <person name="Ruiz A."/>
            <person name="Russo S."/>
            <person name="Salzberg S.L."/>
            <person name="Sanchez-Gracia A."/>
            <person name="Saranga D.J."/>
            <person name="Sato H."/>
            <person name="Schaeffer S.W."/>
            <person name="Schatz M.C."/>
            <person name="Schlenke T."/>
            <person name="Schwartz R."/>
            <person name="Segarra C."/>
            <person name="Singh R.S."/>
            <person name="Sirot L."/>
            <person name="Sirota M."/>
            <person name="Sisneros N.B."/>
            <person name="Smith C.D."/>
            <person name="Smith T.F."/>
            <person name="Spieth J."/>
            <person name="Stage D.E."/>
            <person name="Stark A."/>
            <person name="Stephan W."/>
            <person name="Strausberg R.L."/>
            <person name="Strempel S."/>
            <person name="Sturgill D."/>
            <person name="Sutton G."/>
            <person name="Sutton G.G."/>
            <person name="Tao W."/>
            <person name="Teichmann S."/>
            <person name="Tobari Y.N."/>
            <person name="Tomimura Y."/>
            <person name="Tsolas J.M."/>
            <person name="Valente V.L."/>
            <person name="Venter E."/>
            <person name="Venter J.C."/>
            <person name="Vicario S."/>
            <person name="Vieira F.G."/>
            <person name="Vilella A.J."/>
            <person name="Villasante A."/>
            <person name="Walenz B."/>
            <person name="Wang J."/>
            <person name="Wasserman M."/>
            <person name="Watts T."/>
            <person name="Wilson D."/>
            <person name="Wilson R.K."/>
            <person name="Wing R.A."/>
            <person name="Wolfner M.F."/>
            <person name="Wong A."/>
            <person name="Wong G.K."/>
            <person name="Wu C.I."/>
            <person name="Wu G."/>
            <person name="Yamamoto D."/>
            <person name="Yang H.P."/>
            <person name="Yang S.P."/>
            <person name="Yorke J.A."/>
            <person name="Yoshida K."/>
            <person name="Zdobnov E."/>
            <person name="Zhang P."/>
            <person name="Zhang Y."/>
            <person name="Zimin A.V."/>
            <person name="Baldwin J."/>
            <person name="Abdouelleil A."/>
            <person name="Abdulkadir J."/>
            <person name="Abebe A."/>
            <person name="Abera B."/>
            <person name="Abreu J."/>
            <person name="Acer S.C."/>
            <person name="Aftuck L."/>
            <person name="Alexander A."/>
            <person name="An P."/>
            <person name="Anderson E."/>
            <person name="Anderson S."/>
            <person name="Arachi H."/>
            <person name="Azer M."/>
            <person name="Bachantsang P."/>
            <person name="Barry A."/>
            <person name="Bayul T."/>
            <person name="Berlin A."/>
            <person name="Bessette D."/>
            <person name="Bloom T."/>
            <person name="Blye J."/>
            <person name="Boguslavskiy L."/>
            <person name="Bonnet C."/>
            <person name="Boukhgalter B."/>
            <person name="Bourzgui I."/>
            <person name="Brown A."/>
            <person name="Cahill P."/>
            <person name="Channer S."/>
            <person name="Cheshatsang Y."/>
            <person name="Chuda L."/>
            <person name="Citroen M."/>
            <person name="Collymore A."/>
            <person name="Cooke P."/>
            <person name="Costello M."/>
            <person name="D'Aco K."/>
            <person name="Daza R."/>
            <person name="De Haan G."/>
            <person name="DeGray S."/>
            <person name="DeMaso C."/>
            <person name="Dhargay N."/>
            <person name="Dooley K."/>
            <person name="Dooley E."/>
            <person name="Doricent M."/>
            <person name="Dorje P."/>
            <person name="Dorjee K."/>
            <person name="Dupes A."/>
            <person name="Elong R."/>
            <person name="Falk J."/>
            <person name="Farina A."/>
            <person name="Faro S."/>
            <person name="Ferguson D."/>
            <person name="Fisher S."/>
            <person name="Foley C.D."/>
            <person name="Franke A."/>
            <person name="Friedrich D."/>
            <person name="Gadbois L."/>
            <person name="Gearin G."/>
            <person name="Gearin C.R."/>
            <person name="Giannoukos G."/>
            <person name="Goode T."/>
            <person name="Graham J."/>
            <person name="Grandbois E."/>
            <person name="Grewal S."/>
            <person name="Gyaltsen K."/>
            <person name="Hafez N."/>
            <person name="Hagos B."/>
            <person name="Hall J."/>
            <person name="Henson C."/>
            <person name="Hollinger A."/>
            <person name="Honan T."/>
            <person name="Huard M.D."/>
            <person name="Hughes L."/>
            <person name="Hurhula B."/>
            <person name="Husby M.E."/>
            <person name="Kamat A."/>
            <person name="Kanga B."/>
            <person name="Kashin S."/>
            <person name="Khazanovich D."/>
            <person name="Kisner P."/>
            <person name="Lance K."/>
            <person name="Lara M."/>
            <person name="Lee W."/>
            <person name="Lennon N."/>
            <person name="Letendre F."/>
            <person name="LeVine R."/>
            <person name="Lipovsky A."/>
            <person name="Liu X."/>
            <person name="Liu J."/>
            <person name="Liu S."/>
            <person name="Lokyitsang T."/>
            <person name="Lokyitsang Y."/>
            <person name="Lubonja R."/>
            <person name="Lui A."/>
            <person name="MacDonald P."/>
            <person name="Magnisalis V."/>
            <person name="Maru K."/>
            <person name="Matthews C."/>
            <person name="McCusker W."/>
            <person name="McDonough S."/>
            <person name="Mehta T."/>
            <person name="Meldrim J."/>
            <person name="Meneus L."/>
            <person name="Mihai O."/>
            <person name="Mihalev A."/>
            <person name="Mihova T."/>
            <person name="Mittelman R."/>
            <person name="Mlenga V."/>
            <person name="Montmayeur A."/>
            <person name="Mulrain L."/>
            <person name="Navidi A."/>
            <person name="Naylor J."/>
            <person name="Negash T."/>
            <person name="Nguyen T."/>
            <person name="Nguyen N."/>
            <person name="Nicol R."/>
            <person name="Norbu C."/>
            <person name="Norbu N."/>
            <person name="Novod N."/>
            <person name="O'Neill B."/>
            <person name="Osman S."/>
            <person name="Markiewicz E."/>
            <person name="Oyono O.L."/>
            <person name="Patti C."/>
            <person name="Phunkhang P."/>
            <person name="Pierre F."/>
            <person name="Priest M."/>
            <person name="Raghuraman S."/>
            <person name="Rege F."/>
            <person name="Reyes R."/>
            <person name="Rise C."/>
            <person name="Rogov P."/>
            <person name="Ross K."/>
            <person name="Ryan E."/>
            <person name="Settipalli S."/>
            <person name="Shea T."/>
            <person name="Sherpa N."/>
            <person name="Shi L."/>
            <person name="Shih D."/>
            <person name="Sparrow T."/>
            <person name="Spaulding J."/>
            <person name="Stalker J."/>
            <person name="Stange-Thomann N."/>
            <person name="Stavropoulos S."/>
            <person name="Stone C."/>
            <person name="Strader C."/>
            <person name="Tesfaye S."/>
            <person name="Thomson T."/>
            <person name="Thoulutsang Y."/>
            <person name="Thoulutsang D."/>
            <person name="Topham K."/>
            <person name="Topping I."/>
            <person name="Tsamla T."/>
            <person name="Vassiliev H."/>
            <person name="Vo A."/>
            <person name="Wangchuk T."/>
            <person name="Wangdi T."/>
            <person name="Weiand M."/>
            <person name="Wilkinson J."/>
            <person name="Wilson A."/>
            <person name="Yadav S."/>
            <person name="Young G."/>
            <person name="Yu Q."/>
            <person name="Zembek L."/>
            <person name="Zhong D."/>
            <person name="Zimmer A."/>
            <person name="Zwirko Z."/>
            <person name="Jaffe D.B."/>
            <person name="Alvarez P."/>
            <person name="Brockman W."/>
            <person name="Butler J."/>
            <person name="Chin C."/>
            <person name="Gnerre S."/>
            <person name="Grabherr M."/>
            <person name="Kleber M."/>
            <person name="Mauceli E."/>
            <person name="MacCallum I."/>
        </authorList>
    </citation>
    <scope>NUCLEOTIDE SEQUENCE [LARGE SCALE GENOMIC DNA]</scope>
    <source>
        <strain evidence="4">Tucson 15287-2541.00</strain>
    </source>
</reference>
<dbReference type="OMA" id="YFQKMGH"/>
<dbReference type="GO" id="GO:0003729">
    <property type="term" value="F:mRNA binding"/>
    <property type="evidence" value="ECO:0007669"/>
    <property type="project" value="TreeGrafter"/>
</dbReference>
<dbReference type="Pfam" id="PF11977">
    <property type="entry name" value="RNase_Zc3h12a"/>
    <property type="match status" value="1"/>
</dbReference>
<dbReference type="PANTHER" id="PTHR12876">
    <property type="entry name" value="N4BP1-RELATED"/>
    <property type="match status" value="1"/>
</dbReference>
<dbReference type="InterPro" id="IPR021869">
    <property type="entry name" value="RNase_Zc3h12_NYN"/>
</dbReference>
<dbReference type="FunFam" id="3.40.50.11980:FF:000001">
    <property type="entry name" value="ZC3H12A isoform 1"/>
    <property type="match status" value="1"/>
</dbReference>
<organism evidence="4">
    <name type="scientific">Drosophila grimshawi</name>
    <name type="common">Hawaiian fruit fly</name>
    <name type="synonym">Idiomyia grimshawi</name>
    <dbReference type="NCBI Taxonomy" id="7222"/>
    <lineage>
        <taxon>Eukaryota</taxon>
        <taxon>Metazoa</taxon>
        <taxon>Ecdysozoa</taxon>
        <taxon>Arthropoda</taxon>
        <taxon>Hexapoda</taxon>
        <taxon>Insecta</taxon>
        <taxon>Pterygota</taxon>
        <taxon>Neoptera</taxon>
        <taxon>Endopterygota</taxon>
        <taxon>Diptera</taxon>
        <taxon>Brachycera</taxon>
        <taxon>Muscomorpha</taxon>
        <taxon>Ephydroidea</taxon>
        <taxon>Drosophilidae</taxon>
        <taxon>Drosophila</taxon>
        <taxon>Hawaiian Drosophila</taxon>
    </lineage>
</organism>
<accession>B4J4X5</accession>
<feature type="region of interest" description="Disordered" evidence="1">
    <location>
        <begin position="169"/>
        <end position="197"/>
    </location>
</feature>
<dbReference type="eggNOG" id="KOG3777">
    <property type="taxonomic scope" value="Eukaryota"/>
</dbReference>
<dbReference type="InterPro" id="IPR051101">
    <property type="entry name" value="ZC3H12/N4BP1_RNase_Reg"/>
</dbReference>
<dbReference type="OrthoDB" id="392925at2759"/>
<name>B4J4X5_DROGR</name>
<dbReference type="GO" id="GO:0005634">
    <property type="term" value="C:nucleus"/>
    <property type="evidence" value="ECO:0007669"/>
    <property type="project" value="TreeGrafter"/>
</dbReference>